<evidence type="ECO:0000256" key="3">
    <source>
        <dbReference type="ARBA" id="ARBA00023125"/>
    </source>
</evidence>
<dbReference type="InterPro" id="IPR005119">
    <property type="entry name" value="LysR_subst-bd"/>
</dbReference>
<dbReference type="GO" id="GO:0032993">
    <property type="term" value="C:protein-DNA complex"/>
    <property type="evidence" value="ECO:0007669"/>
    <property type="project" value="TreeGrafter"/>
</dbReference>
<evidence type="ECO:0000256" key="1">
    <source>
        <dbReference type="ARBA" id="ARBA00009437"/>
    </source>
</evidence>
<dbReference type="Proteomes" id="UP000215256">
    <property type="component" value="Plasmid unnamed1"/>
</dbReference>
<dbReference type="AlphaFoldDB" id="A0A248UPN4"/>
<dbReference type="InterPro" id="IPR036388">
    <property type="entry name" value="WH-like_DNA-bd_sf"/>
</dbReference>
<name>A0A248UPN4_9HYPH</name>
<keyword evidence="7" id="KW-0614">Plasmid</keyword>
<keyword evidence="3" id="KW-0238">DNA-binding</keyword>
<dbReference type="KEGG" id="och:CES85_3459"/>
<comment type="similarity">
    <text evidence="1">Belongs to the LysR transcriptional regulatory family.</text>
</comment>
<dbReference type="Pfam" id="PF03466">
    <property type="entry name" value="LysR_substrate"/>
    <property type="match status" value="1"/>
</dbReference>
<dbReference type="GO" id="GO:0003677">
    <property type="term" value="F:DNA binding"/>
    <property type="evidence" value="ECO:0007669"/>
    <property type="project" value="UniProtKB-KW"/>
</dbReference>
<dbReference type="Pfam" id="PF00126">
    <property type="entry name" value="HTH_1"/>
    <property type="match status" value="1"/>
</dbReference>
<dbReference type="RefSeq" id="WP_095448543.1">
    <property type="nucleotide sequence ID" value="NZ_CP022605.1"/>
</dbReference>
<reference evidence="7 8" key="1">
    <citation type="submission" date="2017-07" db="EMBL/GenBank/DDBJ databases">
        <title>Phylogenetic study on the rhizospheric bacterium Ochrobactrum sp. A44.</title>
        <authorList>
            <person name="Krzyzanowska D.M."/>
            <person name="Ossowicki A."/>
            <person name="Rajewska M."/>
            <person name="Maciag T."/>
            <person name="Kaczynski Z."/>
            <person name="Czerwicka M."/>
            <person name="Jafra S."/>
        </authorList>
    </citation>
    <scope>NUCLEOTIDE SEQUENCE [LARGE SCALE GENOMIC DNA]</scope>
    <source>
        <strain evidence="7 8">A44</strain>
        <plasmid evidence="7 8">unnamed1</plasmid>
    </source>
</reference>
<dbReference type="OrthoDB" id="9811588at2"/>
<dbReference type="EMBL" id="CP022605">
    <property type="protein sequence ID" value="ASV88604.1"/>
    <property type="molecule type" value="Genomic_DNA"/>
</dbReference>
<protein>
    <submittedName>
        <fullName evidence="7">LysR substrate binding domain protein</fullName>
    </submittedName>
</protein>
<keyword evidence="4" id="KW-0804">Transcription</keyword>
<evidence type="ECO:0000259" key="6">
    <source>
        <dbReference type="PROSITE" id="PS50931"/>
    </source>
</evidence>
<dbReference type="InterPro" id="IPR036390">
    <property type="entry name" value="WH_DNA-bd_sf"/>
</dbReference>
<evidence type="ECO:0000313" key="8">
    <source>
        <dbReference type="Proteomes" id="UP000215256"/>
    </source>
</evidence>
<dbReference type="Gene3D" id="1.10.10.10">
    <property type="entry name" value="Winged helix-like DNA-binding domain superfamily/Winged helix DNA-binding domain"/>
    <property type="match status" value="1"/>
</dbReference>
<feature type="region of interest" description="Disordered" evidence="5">
    <location>
        <begin position="306"/>
        <end position="327"/>
    </location>
</feature>
<dbReference type="PRINTS" id="PR00039">
    <property type="entry name" value="HTHLYSR"/>
</dbReference>
<dbReference type="FunFam" id="1.10.10.10:FF:000001">
    <property type="entry name" value="LysR family transcriptional regulator"/>
    <property type="match status" value="1"/>
</dbReference>
<dbReference type="PANTHER" id="PTHR30346:SF0">
    <property type="entry name" value="HCA OPERON TRANSCRIPTIONAL ACTIVATOR HCAR"/>
    <property type="match status" value="1"/>
</dbReference>
<sequence>MAYNHLKPFDLRTLRYFLVVAEELHFGRAAVRLNMSQPPLSQQIRQLEDRLNVVLFKRSHHNVELTAAGLALKEQAPLIFQQLEKAVVTIRMTAAGSIGRLDIGVISSSLVGIIPRALGIFTSRYPDVDWQLHELTPALQIQGLLERRIDVCLFRMPPHQEGLQREIIMQEALMVAMPRSHPLASQNTVSLMQLKDHPFVMFGLHQSRFADFLYQCCVKAGFMPRIRQQVVEVQSLLSLVGANIGVALLPASMRQLAQPEVVFKPIHPSPPEIPLYATYRAGDTSPTLKRFLEIIGELITEHQINTASDESDRQIQSVFEGSESNTN</sequence>
<dbReference type="PROSITE" id="PS50931">
    <property type="entry name" value="HTH_LYSR"/>
    <property type="match status" value="1"/>
</dbReference>
<geneLocation type="plasmid" evidence="7 8">
    <name>unnamed1</name>
</geneLocation>
<accession>A0A248UPN4</accession>
<evidence type="ECO:0000313" key="7">
    <source>
        <dbReference type="EMBL" id="ASV88604.1"/>
    </source>
</evidence>
<dbReference type="SUPFAM" id="SSF46785">
    <property type="entry name" value="Winged helix' DNA-binding domain"/>
    <property type="match status" value="1"/>
</dbReference>
<organism evidence="7 8">
    <name type="scientific">Ochrobactrum quorumnocens</name>
    <dbReference type="NCBI Taxonomy" id="271865"/>
    <lineage>
        <taxon>Bacteria</taxon>
        <taxon>Pseudomonadati</taxon>
        <taxon>Pseudomonadota</taxon>
        <taxon>Alphaproteobacteria</taxon>
        <taxon>Hyphomicrobiales</taxon>
        <taxon>Brucellaceae</taxon>
        <taxon>Brucella/Ochrobactrum group</taxon>
        <taxon>Ochrobactrum</taxon>
    </lineage>
</organism>
<evidence type="ECO:0000256" key="2">
    <source>
        <dbReference type="ARBA" id="ARBA00023015"/>
    </source>
</evidence>
<proteinExistence type="inferred from homology"/>
<gene>
    <name evidence="7" type="ORF">CES85_3459</name>
</gene>
<feature type="domain" description="HTH lysR-type" evidence="6">
    <location>
        <begin position="9"/>
        <end position="66"/>
    </location>
</feature>
<dbReference type="InterPro" id="IPR000847">
    <property type="entry name" value="LysR_HTH_N"/>
</dbReference>
<keyword evidence="2" id="KW-0805">Transcription regulation</keyword>
<evidence type="ECO:0000256" key="4">
    <source>
        <dbReference type="ARBA" id="ARBA00023163"/>
    </source>
</evidence>
<evidence type="ECO:0000256" key="5">
    <source>
        <dbReference type="SAM" id="MobiDB-lite"/>
    </source>
</evidence>
<dbReference type="GO" id="GO:0003700">
    <property type="term" value="F:DNA-binding transcription factor activity"/>
    <property type="evidence" value="ECO:0007669"/>
    <property type="project" value="InterPro"/>
</dbReference>
<dbReference type="PANTHER" id="PTHR30346">
    <property type="entry name" value="TRANSCRIPTIONAL DUAL REGULATOR HCAR-RELATED"/>
    <property type="match status" value="1"/>
</dbReference>
<dbReference type="Gene3D" id="3.40.190.10">
    <property type="entry name" value="Periplasmic binding protein-like II"/>
    <property type="match status" value="2"/>
</dbReference>
<dbReference type="SUPFAM" id="SSF53850">
    <property type="entry name" value="Periplasmic binding protein-like II"/>
    <property type="match status" value="1"/>
</dbReference>